<reference evidence="8 9" key="1">
    <citation type="submission" date="2021-12" db="EMBL/GenBank/DDBJ databases">
        <title>Sinirhodobacter sp. WL0062 is a bacterium isolated from seawater.</title>
        <authorList>
            <person name="Wang L."/>
            <person name="He W."/>
            <person name="Zhang D.-F."/>
        </authorList>
    </citation>
    <scope>NUCLEOTIDE SEQUENCE [LARGE SCALE GENOMIC DNA]</scope>
    <source>
        <strain evidence="8 9">WL0062</strain>
    </source>
</reference>
<evidence type="ECO:0000256" key="3">
    <source>
        <dbReference type="ARBA" id="ARBA00022475"/>
    </source>
</evidence>
<dbReference type="PANTHER" id="PTHR30065:SF1">
    <property type="entry name" value="SURFACE PRESENTATION OF ANTIGENS PROTEIN SPAR"/>
    <property type="match status" value="1"/>
</dbReference>
<protein>
    <submittedName>
        <fullName evidence="8">Flagellar biosynthetic protein FliR</fullName>
    </submittedName>
</protein>
<feature type="transmembrane region" description="Helical" evidence="7">
    <location>
        <begin position="123"/>
        <end position="146"/>
    </location>
</feature>
<dbReference type="RefSeq" id="WP_233677040.1">
    <property type="nucleotide sequence ID" value="NZ_JAJUOS010000008.1"/>
</dbReference>
<dbReference type="PANTHER" id="PTHR30065">
    <property type="entry name" value="FLAGELLAR BIOSYNTHETIC PROTEIN FLIR"/>
    <property type="match status" value="1"/>
</dbReference>
<organism evidence="8 9">
    <name type="scientific">Rhodobacter flavimaris</name>
    <dbReference type="NCBI Taxonomy" id="2907145"/>
    <lineage>
        <taxon>Bacteria</taxon>
        <taxon>Pseudomonadati</taxon>
        <taxon>Pseudomonadota</taxon>
        <taxon>Alphaproteobacteria</taxon>
        <taxon>Rhodobacterales</taxon>
        <taxon>Rhodobacter group</taxon>
        <taxon>Rhodobacter</taxon>
    </lineage>
</organism>
<gene>
    <name evidence="8" type="ORF">LZA78_11285</name>
</gene>
<dbReference type="InterPro" id="IPR002010">
    <property type="entry name" value="T3SS_IM_R"/>
</dbReference>
<proteinExistence type="inferred from homology"/>
<evidence type="ECO:0000256" key="7">
    <source>
        <dbReference type="SAM" id="Phobius"/>
    </source>
</evidence>
<evidence type="ECO:0000256" key="5">
    <source>
        <dbReference type="ARBA" id="ARBA00022989"/>
    </source>
</evidence>
<dbReference type="PRINTS" id="PR00953">
    <property type="entry name" value="TYPE3IMRPROT"/>
</dbReference>
<keyword evidence="3" id="KW-1003">Cell membrane</keyword>
<keyword evidence="8" id="KW-0282">Flagellum</keyword>
<feature type="transmembrane region" description="Helical" evidence="7">
    <location>
        <begin position="166"/>
        <end position="194"/>
    </location>
</feature>
<feature type="transmembrane region" description="Helical" evidence="7">
    <location>
        <begin position="67"/>
        <end position="89"/>
    </location>
</feature>
<evidence type="ECO:0000256" key="1">
    <source>
        <dbReference type="ARBA" id="ARBA00004651"/>
    </source>
</evidence>
<sequence>MSAALVELLQISQTLLVAGFVVFLRIGGMMALLPAFGEQSIPARVRLALGLDFTVVVLPAVEVPAPTALICAAEVMIGLLISAVLRLFVIALQIAGTLAAQATSLSQLFGGSSGEPQPAIGHLLMLGGLALAVQSGLHVRFAQLMIGSYDALPPGGFPDAALVRAWGLAGVAQAFALAFSIAAPFVVAGLIYNVALGAINRAMPQLMVAFVGAPALTAGGLVLLMIAAPTGLMVWLGAFEGFLDNPFEVAP</sequence>
<dbReference type="Pfam" id="PF01311">
    <property type="entry name" value="Bac_export_1"/>
    <property type="match status" value="1"/>
</dbReference>
<feature type="transmembrane region" description="Helical" evidence="7">
    <location>
        <begin position="15"/>
        <end position="36"/>
    </location>
</feature>
<dbReference type="Proteomes" id="UP001521181">
    <property type="component" value="Unassembled WGS sequence"/>
</dbReference>
<keyword evidence="5 7" id="KW-1133">Transmembrane helix</keyword>
<keyword evidence="6 7" id="KW-0472">Membrane</keyword>
<evidence type="ECO:0000313" key="9">
    <source>
        <dbReference type="Proteomes" id="UP001521181"/>
    </source>
</evidence>
<accession>A0ABS8YW43</accession>
<keyword evidence="4 7" id="KW-0812">Transmembrane</keyword>
<keyword evidence="8" id="KW-0969">Cilium</keyword>
<dbReference type="EMBL" id="JAJUOS010000008">
    <property type="protein sequence ID" value="MCE5974067.1"/>
    <property type="molecule type" value="Genomic_DNA"/>
</dbReference>
<keyword evidence="9" id="KW-1185">Reference proteome</keyword>
<comment type="caution">
    <text evidence="8">The sequence shown here is derived from an EMBL/GenBank/DDBJ whole genome shotgun (WGS) entry which is preliminary data.</text>
</comment>
<comment type="similarity">
    <text evidence="2">Belongs to the FliR/MopE/SpaR family.</text>
</comment>
<keyword evidence="8" id="KW-0966">Cell projection</keyword>
<evidence type="ECO:0000256" key="2">
    <source>
        <dbReference type="ARBA" id="ARBA00009772"/>
    </source>
</evidence>
<name>A0ABS8YW43_9RHOB</name>
<evidence type="ECO:0000256" key="6">
    <source>
        <dbReference type="ARBA" id="ARBA00023136"/>
    </source>
</evidence>
<evidence type="ECO:0000313" key="8">
    <source>
        <dbReference type="EMBL" id="MCE5974067.1"/>
    </source>
</evidence>
<evidence type="ECO:0000256" key="4">
    <source>
        <dbReference type="ARBA" id="ARBA00022692"/>
    </source>
</evidence>
<feature type="transmembrane region" description="Helical" evidence="7">
    <location>
        <begin position="206"/>
        <end position="228"/>
    </location>
</feature>
<comment type="subcellular location">
    <subcellularLocation>
        <location evidence="1">Cell membrane</location>
        <topology evidence="1">Multi-pass membrane protein</topology>
    </subcellularLocation>
</comment>